<accession>A0A3N4JG27</accession>
<dbReference type="Proteomes" id="UP000276215">
    <property type="component" value="Unassembled WGS sequence"/>
</dbReference>
<evidence type="ECO:0000313" key="1">
    <source>
        <dbReference type="EMBL" id="RPA92794.1"/>
    </source>
</evidence>
<dbReference type="AlphaFoldDB" id="A0A3N4JG27"/>
<proteinExistence type="predicted"/>
<sequence>MSILGKNTGDWSLEETEKIVSWLEEPINLRQTQKGSGEKKSSWLKSIAALIPTKTESQVTYKFDNLKHAHRDTVHLANSSGWGLDDSNLKDCESSIRASALISVLETSRDPVSKSTYLTETNRLIRSGDEDPPGTETPIVHPYSSSCYISYDK</sequence>
<reference evidence="1 2" key="1">
    <citation type="journal article" date="2018" name="Nat. Ecol. Evol.">
        <title>Pezizomycetes genomes reveal the molecular basis of ectomycorrhizal truffle lifestyle.</title>
        <authorList>
            <person name="Murat C."/>
            <person name="Payen T."/>
            <person name="Noel B."/>
            <person name="Kuo A."/>
            <person name="Morin E."/>
            <person name="Chen J."/>
            <person name="Kohler A."/>
            <person name="Krizsan K."/>
            <person name="Balestrini R."/>
            <person name="Da Silva C."/>
            <person name="Montanini B."/>
            <person name="Hainaut M."/>
            <person name="Levati E."/>
            <person name="Barry K.W."/>
            <person name="Belfiori B."/>
            <person name="Cichocki N."/>
            <person name="Clum A."/>
            <person name="Dockter R.B."/>
            <person name="Fauchery L."/>
            <person name="Guy J."/>
            <person name="Iotti M."/>
            <person name="Le Tacon F."/>
            <person name="Lindquist E.A."/>
            <person name="Lipzen A."/>
            <person name="Malagnac F."/>
            <person name="Mello A."/>
            <person name="Molinier V."/>
            <person name="Miyauchi S."/>
            <person name="Poulain J."/>
            <person name="Riccioni C."/>
            <person name="Rubini A."/>
            <person name="Sitrit Y."/>
            <person name="Splivallo R."/>
            <person name="Traeger S."/>
            <person name="Wang M."/>
            <person name="Zifcakova L."/>
            <person name="Wipf D."/>
            <person name="Zambonelli A."/>
            <person name="Paolocci F."/>
            <person name="Nowrousian M."/>
            <person name="Ottonello S."/>
            <person name="Baldrian P."/>
            <person name="Spatafora J.W."/>
            <person name="Henrissat B."/>
            <person name="Nagy L.G."/>
            <person name="Aury J.M."/>
            <person name="Wincker P."/>
            <person name="Grigoriev I.V."/>
            <person name="Bonfante P."/>
            <person name="Martin F.M."/>
        </authorList>
    </citation>
    <scope>NUCLEOTIDE SEQUENCE [LARGE SCALE GENOMIC DNA]</scope>
    <source>
        <strain evidence="1 2">120613-1</strain>
    </source>
</reference>
<gene>
    <name evidence="1" type="ORF">L873DRAFT_1847559</name>
</gene>
<name>A0A3N4JG27_9PEZI</name>
<dbReference type="CDD" id="cd00167">
    <property type="entry name" value="SANT"/>
    <property type="match status" value="1"/>
</dbReference>
<evidence type="ECO:0008006" key="3">
    <source>
        <dbReference type="Google" id="ProtNLM"/>
    </source>
</evidence>
<organism evidence="1 2">
    <name type="scientific">Choiromyces venosus 120613-1</name>
    <dbReference type="NCBI Taxonomy" id="1336337"/>
    <lineage>
        <taxon>Eukaryota</taxon>
        <taxon>Fungi</taxon>
        <taxon>Dikarya</taxon>
        <taxon>Ascomycota</taxon>
        <taxon>Pezizomycotina</taxon>
        <taxon>Pezizomycetes</taxon>
        <taxon>Pezizales</taxon>
        <taxon>Tuberaceae</taxon>
        <taxon>Choiromyces</taxon>
    </lineage>
</organism>
<dbReference type="InterPro" id="IPR001005">
    <property type="entry name" value="SANT/Myb"/>
</dbReference>
<dbReference type="EMBL" id="ML120465">
    <property type="protein sequence ID" value="RPA92794.1"/>
    <property type="molecule type" value="Genomic_DNA"/>
</dbReference>
<protein>
    <recommendedName>
        <fullName evidence="3">Myb-like domain-containing protein</fullName>
    </recommendedName>
</protein>
<keyword evidence="2" id="KW-1185">Reference proteome</keyword>
<evidence type="ECO:0000313" key="2">
    <source>
        <dbReference type="Proteomes" id="UP000276215"/>
    </source>
</evidence>